<dbReference type="AlphaFoldDB" id="G7H0I5"/>
<organism evidence="1 2">
    <name type="scientific">Gordonia araii NBRC 100433</name>
    <dbReference type="NCBI Taxonomy" id="1073574"/>
    <lineage>
        <taxon>Bacteria</taxon>
        <taxon>Bacillati</taxon>
        <taxon>Actinomycetota</taxon>
        <taxon>Actinomycetes</taxon>
        <taxon>Mycobacteriales</taxon>
        <taxon>Gordoniaceae</taxon>
        <taxon>Gordonia</taxon>
    </lineage>
</organism>
<sequence length="103" mass="11477">MLTGELGEPAGSGLEGYGVSRLRRLPPGWEAETVADDVEALLLRLPPEVTRISATMRLAIQAEFGGWELKRTRLYPDGSRKVLLRRKRTRTRPRTAGPHTELA</sequence>
<protein>
    <recommendedName>
        <fullName evidence="3">Dihydroorotate dehydrogenase</fullName>
    </recommendedName>
</protein>
<gene>
    <name evidence="1" type="ORF">GOARA_036_00920</name>
</gene>
<proteinExistence type="predicted"/>
<reference evidence="1 2" key="1">
    <citation type="submission" date="2011-11" db="EMBL/GenBank/DDBJ databases">
        <title>Whole genome shotgun sequence of Gordonia araii NBRC 100433.</title>
        <authorList>
            <person name="Yoshida Y."/>
            <person name="Hosoyama A."/>
            <person name="Tsuchikane K."/>
            <person name="Katsumata H."/>
            <person name="Yamazaki S."/>
            <person name="Fujita N."/>
        </authorList>
    </citation>
    <scope>NUCLEOTIDE SEQUENCE [LARGE SCALE GENOMIC DNA]</scope>
    <source>
        <strain evidence="1 2">NBRC 100433</strain>
    </source>
</reference>
<dbReference type="InterPro" id="IPR043758">
    <property type="entry name" value="DUF5703"/>
</dbReference>
<evidence type="ECO:0000313" key="2">
    <source>
        <dbReference type="Proteomes" id="UP000035088"/>
    </source>
</evidence>
<evidence type="ECO:0008006" key="3">
    <source>
        <dbReference type="Google" id="ProtNLM"/>
    </source>
</evidence>
<comment type="caution">
    <text evidence="1">The sequence shown here is derived from an EMBL/GenBank/DDBJ whole genome shotgun (WGS) entry which is preliminary data.</text>
</comment>
<dbReference type="Pfam" id="PF18963">
    <property type="entry name" value="DUF5703"/>
    <property type="match status" value="1"/>
</dbReference>
<accession>G7H0I5</accession>
<dbReference type="STRING" id="1073574.GOARA_036_00920"/>
<dbReference type="Proteomes" id="UP000035088">
    <property type="component" value="Unassembled WGS sequence"/>
</dbReference>
<evidence type="ECO:0000313" key="1">
    <source>
        <dbReference type="EMBL" id="GAB09360.1"/>
    </source>
</evidence>
<dbReference type="EMBL" id="BAEE01000036">
    <property type="protein sequence ID" value="GAB09360.1"/>
    <property type="molecule type" value="Genomic_DNA"/>
</dbReference>
<keyword evidence="2" id="KW-1185">Reference proteome</keyword>
<name>G7H0I5_9ACTN</name>